<feature type="compositionally biased region" description="Basic and acidic residues" evidence="5">
    <location>
        <begin position="101"/>
        <end position="112"/>
    </location>
</feature>
<organism evidence="7 8">
    <name type="scientific">Rubroshorea leprosula</name>
    <dbReference type="NCBI Taxonomy" id="152421"/>
    <lineage>
        <taxon>Eukaryota</taxon>
        <taxon>Viridiplantae</taxon>
        <taxon>Streptophyta</taxon>
        <taxon>Embryophyta</taxon>
        <taxon>Tracheophyta</taxon>
        <taxon>Spermatophyta</taxon>
        <taxon>Magnoliopsida</taxon>
        <taxon>eudicotyledons</taxon>
        <taxon>Gunneridae</taxon>
        <taxon>Pentapetalae</taxon>
        <taxon>rosids</taxon>
        <taxon>malvids</taxon>
        <taxon>Malvales</taxon>
        <taxon>Dipterocarpaceae</taxon>
        <taxon>Rubroshorea</taxon>
    </lineage>
</organism>
<comment type="subcellular location">
    <subcellularLocation>
        <location evidence="1">Nucleus</location>
    </subcellularLocation>
</comment>
<comment type="caution">
    <text evidence="7">The sequence shown here is derived from an EMBL/GenBank/DDBJ whole genome shotgun (WGS) entry which is preliminary data.</text>
</comment>
<evidence type="ECO:0000256" key="2">
    <source>
        <dbReference type="ARBA" id="ARBA00006801"/>
    </source>
</evidence>
<evidence type="ECO:0000313" key="7">
    <source>
        <dbReference type="EMBL" id="GKV20102.1"/>
    </source>
</evidence>
<dbReference type="CDD" id="cd02208">
    <property type="entry name" value="cupin_RmlC-like"/>
    <property type="match status" value="1"/>
</dbReference>
<dbReference type="PROSITE" id="PS51184">
    <property type="entry name" value="JMJC"/>
    <property type="match status" value="1"/>
</dbReference>
<dbReference type="SMART" id="SM00558">
    <property type="entry name" value="JmjC"/>
    <property type="match status" value="1"/>
</dbReference>
<dbReference type="GO" id="GO:0000785">
    <property type="term" value="C:chromatin"/>
    <property type="evidence" value="ECO:0007669"/>
    <property type="project" value="TreeGrafter"/>
</dbReference>
<keyword evidence="4" id="KW-0539">Nucleus</keyword>
<sequence>MCITSVKLNSAVSSFRCLPISFQRSDFPYGACFESVGHEMIEKHGVKCVTIKKTLPPLLPAAGDSGMIENEKQNEGSEVSKFSGPDLAETHDEVNMSGFDDQGKHTSRQDSEVLEIKKRLRKRKKRDIDLEIVANGNSIDNIPEDERQFMNSSVSEEKGHLKGKDGLALILDNAIEGNVASRGIVCAIRASSGYNVKSREAKGENKIKLTCHQCCKWRSNFVCCNKCQLKAYCHSCIKKWYSRQSQQELMDACPHCCGWCNCRSCLLTGKLFKDTKTLGVPLNKEEKVQHFKYLISFLFPILEEFDKNQRKEKKLEANNLGLTRSEVVVGQAVCEEDESPYCNNCCTTIVDLHRSCPRCNYDLCLTCCKEIRDGCLRGWDVIDEKSEISSDIREELISKWKAKENGDIPCPVEDLKGCGYQRLELKRMYPAGWVSQLKSKIKGLVKVKKLLNSHGPSSRCCSCLEFQGNVDPELRTLRKASSRNLCSDDNYLYCPSANDIKHGELRHFQKHLMKGEPVIVRNVVNLTSCLSWDPRVLWRAFPESEQGAPDTKVAAVDKSNDEFFKGYFKCPMNDESPPQLLKVKDWPCYTLFERLLPRHFAEFICALPFSEYTNPHCGILNISTNFPQNSLKPNLGPKSFIAYGHDEELGHGDSVTFLHCDMSDAVNLLVHTSELTNVTCGAMDALGAAVWDIFRRQDVPKLNEYLTKHHAEFTRILGAPVDQVVHPIHDQTFYLTVDHKRKLKEEFGIEPWTFVQRFGEAVFIPAGCPHQSCVKVALDFVSPENIGECIRLTEEFRLLPHGHRAKEDKLQVKKMILHALEYAAEELEKLRR</sequence>
<comment type="similarity">
    <text evidence="2">Belongs to the JARID1 histone demethylase family.</text>
</comment>
<dbReference type="AlphaFoldDB" id="A0AAV5K7C8"/>
<gene>
    <name evidence="7" type="ORF">SLEP1_g30267</name>
</gene>
<dbReference type="GO" id="GO:0006357">
    <property type="term" value="P:regulation of transcription by RNA polymerase II"/>
    <property type="evidence" value="ECO:0007669"/>
    <property type="project" value="TreeGrafter"/>
</dbReference>
<dbReference type="GO" id="GO:0032454">
    <property type="term" value="F:histone H3K9 demethylase activity"/>
    <property type="evidence" value="ECO:0007669"/>
    <property type="project" value="InterPro"/>
</dbReference>
<dbReference type="Proteomes" id="UP001054252">
    <property type="component" value="Unassembled WGS sequence"/>
</dbReference>
<keyword evidence="8" id="KW-1185">Reference proteome</keyword>
<protein>
    <recommendedName>
        <fullName evidence="6">JmjC domain-containing protein</fullName>
    </recommendedName>
</protein>
<dbReference type="Pfam" id="PF02373">
    <property type="entry name" value="JmjC"/>
    <property type="match status" value="1"/>
</dbReference>
<dbReference type="Gene3D" id="2.60.120.650">
    <property type="entry name" value="Cupin"/>
    <property type="match status" value="1"/>
</dbReference>
<reference evidence="7 8" key="1">
    <citation type="journal article" date="2021" name="Commun. Biol.">
        <title>The genome of Shorea leprosula (Dipterocarpaceae) highlights the ecological relevance of drought in aseasonal tropical rainforests.</title>
        <authorList>
            <person name="Ng K.K.S."/>
            <person name="Kobayashi M.J."/>
            <person name="Fawcett J.A."/>
            <person name="Hatakeyama M."/>
            <person name="Paape T."/>
            <person name="Ng C.H."/>
            <person name="Ang C.C."/>
            <person name="Tnah L.H."/>
            <person name="Lee C.T."/>
            <person name="Nishiyama T."/>
            <person name="Sese J."/>
            <person name="O'Brien M.J."/>
            <person name="Copetti D."/>
            <person name="Mohd Noor M.I."/>
            <person name="Ong R.C."/>
            <person name="Putra M."/>
            <person name="Sireger I.Z."/>
            <person name="Indrioko S."/>
            <person name="Kosugi Y."/>
            <person name="Izuno A."/>
            <person name="Isagi Y."/>
            <person name="Lee S.L."/>
            <person name="Shimizu K.K."/>
        </authorList>
    </citation>
    <scope>NUCLEOTIDE SEQUENCE [LARGE SCALE GENOMIC DNA]</scope>
    <source>
        <strain evidence="7">214</strain>
    </source>
</reference>
<name>A0AAV5K7C8_9ROSI</name>
<dbReference type="EMBL" id="BPVZ01000054">
    <property type="protein sequence ID" value="GKV20102.1"/>
    <property type="molecule type" value="Genomic_DNA"/>
</dbReference>
<dbReference type="GO" id="GO:0003712">
    <property type="term" value="F:transcription coregulator activity"/>
    <property type="evidence" value="ECO:0007669"/>
    <property type="project" value="TreeGrafter"/>
</dbReference>
<dbReference type="GO" id="GO:0000118">
    <property type="term" value="C:histone deacetylase complex"/>
    <property type="evidence" value="ECO:0007669"/>
    <property type="project" value="TreeGrafter"/>
</dbReference>
<evidence type="ECO:0000259" key="6">
    <source>
        <dbReference type="PROSITE" id="PS51184"/>
    </source>
</evidence>
<dbReference type="GO" id="GO:0046872">
    <property type="term" value="F:metal ion binding"/>
    <property type="evidence" value="ECO:0007669"/>
    <property type="project" value="UniProtKB-KW"/>
</dbReference>
<feature type="domain" description="JmjC" evidence="6">
    <location>
        <begin position="615"/>
        <end position="797"/>
    </location>
</feature>
<evidence type="ECO:0000256" key="4">
    <source>
        <dbReference type="ARBA" id="ARBA00023242"/>
    </source>
</evidence>
<dbReference type="GO" id="GO:0031490">
    <property type="term" value="F:chromatin DNA binding"/>
    <property type="evidence" value="ECO:0007669"/>
    <property type="project" value="TreeGrafter"/>
</dbReference>
<evidence type="ECO:0000313" key="8">
    <source>
        <dbReference type="Proteomes" id="UP001054252"/>
    </source>
</evidence>
<dbReference type="InterPro" id="IPR045109">
    <property type="entry name" value="LSDs-like"/>
</dbReference>
<dbReference type="InterPro" id="IPR003347">
    <property type="entry name" value="JmjC_dom"/>
</dbReference>
<dbReference type="PANTHER" id="PTHR12549:SF62">
    <property type="entry name" value="LYSINE-SPECIFIC DEMETHYLASE JMJ25-LIKE"/>
    <property type="match status" value="1"/>
</dbReference>
<proteinExistence type="inferred from homology"/>
<evidence type="ECO:0000256" key="3">
    <source>
        <dbReference type="ARBA" id="ARBA00022723"/>
    </source>
</evidence>
<dbReference type="SUPFAM" id="SSF51197">
    <property type="entry name" value="Clavaminate synthase-like"/>
    <property type="match status" value="1"/>
</dbReference>
<feature type="region of interest" description="Disordered" evidence="5">
    <location>
        <begin position="90"/>
        <end position="112"/>
    </location>
</feature>
<keyword evidence="3" id="KW-0479">Metal-binding</keyword>
<evidence type="ECO:0000256" key="1">
    <source>
        <dbReference type="ARBA" id="ARBA00004123"/>
    </source>
</evidence>
<dbReference type="PANTHER" id="PTHR12549">
    <property type="entry name" value="JMJC DOMAIN-CONTAINING HISTONE DEMETHYLATION PROTEIN"/>
    <property type="match status" value="1"/>
</dbReference>
<evidence type="ECO:0000256" key="5">
    <source>
        <dbReference type="SAM" id="MobiDB-lite"/>
    </source>
</evidence>
<accession>A0AAV5K7C8</accession>